<gene>
    <name evidence="2" type="ORF">A6769_07425</name>
</gene>
<reference evidence="3" key="1">
    <citation type="submission" date="2016-04" db="EMBL/GenBank/DDBJ databases">
        <authorList>
            <person name="Tabuchi Yagui T.R."/>
        </authorList>
    </citation>
    <scope>NUCLEOTIDE SEQUENCE [LARGE SCALE GENOMIC DNA]</scope>
</reference>
<dbReference type="Gene3D" id="3.30.1490.230">
    <property type="match status" value="1"/>
</dbReference>
<organism evidence="2 3">
    <name type="scientific">Nostoc punctiforme NIES-2108</name>
    <dbReference type="NCBI Taxonomy" id="1356359"/>
    <lineage>
        <taxon>Bacteria</taxon>
        <taxon>Bacillati</taxon>
        <taxon>Cyanobacteriota</taxon>
        <taxon>Cyanophyceae</taxon>
        <taxon>Nostocales</taxon>
        <taxon>Nostocaceae</taxon>
        <taxon>Nostoc</taxon>
    </lineage>
</organism>
<name>A0A367RSQ0_NOSPU</name>
<dbReference type="EMBL" id="LXQE01000107">
    <property type="protein sequence ID" value="RCJ38861.1"/>
    <property type="molecule type" value="Genomic_DNA"/>
</dbReference>
<evidence type="ECO:0000313" key="2">
    <source>
        <dbReference type="EMBL" id="RCJ38861.1"/>
    </source>
</evidence>
<accession>A0A367RSQ0</accession>
<protein>
    <recommendedName>
        <fullName evidence="1">Mannan-binding protein domain-containing protein</fullName>
    </recommendedName>
</protein>
<comment type="caution">
    <text evidence="2">The sequence shown here is derived from an EMBL/GenBank/DDBJ whole genome shotgun (WGS) entry which is preliminary data.</text>
</comment>
<dbReference type="Proteomes" id="UP000252085">
    <property type="component" value="Unassembled WGS sequence"/>
</dbReference>
<evidence type="ECO:0000259" key="1">
    <source>
        <dbReference type="Pfam" id="PF12151"/>
    </source>
</evidence>
<dbReference type="InterPro" id="IPR053754">
    <property type="entry name" value="OligoMan_bind_ChitinaseAct_sf"/>
</dbReference>
<proteinExistence type="predicted"/>
<dbReference type="InterPro" id="IPR021992">
    <property type="entry name" value="MVL"/>
</dbReference>
<feature type="domain" description="Mannan-binding protein" evidence="1">
    <location>
        <begin position="63"/>
        <end position="98"/>
    </location>
</feature>
<sequence length="184" mass="20665">MLNFLKVLKGVVSYFSSKVQTSKKFRKRLLLPFSSLIVCYLVLVGFSGKTFAIDFPAGPISNNNKAKEECPKVCRNHHYHWHGQWKTTVPGRESVCGCGWALDKKGAKFNPLNKAEQSKFDKFQNAIANKGLSAKDAADEIGDSNYKKLQGNQYQIRLSKNNRVTFLVEDDTHTVKLKIVGGHT</sequence>
<evidence type="ECO:0000313" key="3">
    <source>
        <dbReference type="Proteomes" id="UP000252085"/>
    </source>
</evidence>
<dbReference type="AlphaFoldDB" id="A0A367RSQ0"/>
<dbReference type="Pfam" id="PF12151">
    <property type="entry name" value="MVL"/>
    <property type="match status" value="1"/>
</dbReference>